<keyword evidence="1" id="KW-0472">Membrane</keyword>
<evidence type="ECO:0000313" key="2">
    <source>
        <dbReference type="EMBL" id="RBP42316.1"/>
    </source>
</evidence>
<proteinExistence type="predicted"/>
<keyword evidence="3" id="KW-1185">Reference proteome</keyword>
<organism evidence="2 3">
    <name type="scientific">Roseimicrobium gellanilyticum</name>
    <dbReference type="NCBI Taxonomy" id="748857"/>
    <lineage>
        <taxon>Bacteria</taxon>
        <taxon>Pseudomonadati</taxon>
        <taxon>Verrucomicrobiota</taxon>
        <taxon>Verrucomicrobiia</taxon>
        <taxon>Verrucomicrobiales</taxon>
        <taxon>Verrucomicrobiaceae</taxon>
        <taxon>Roseimicrobium</taxon>
    </lineage>
</organism>
<dbReference type="Proteomes" id="UP000253426">
    <property type="component" value="Unassembled WGS sequence"/>
</dbReference>
<gene>
    <name evidence="2" type="ORF">DES53_10620</name>
</gene>
<comment type="caution">
    <text evidence="2">The sequence shown here is derived from an EMBL/GenBank/DDBJ whole genome shotgun (WGS) entry which is preliminary data.</text>
</comment>
<name>A0A366HHT3_9BACT</name>
<keyword evidence="1" id="KW-1133">Transmembrane helix</keyword>
<protein>
    <submittedName>
        <fullName evidence="2">Uncharacterized protein</fullName>
    </submittedName>
</protein>
<accession>A0A366HHT3</accession>
<keyword evidence="1" id="KW-0812">Transmembrane</keyword>
<dbReference type="EMBL" id="QNRR01000006">
    <property type="protein sequence ID" value="RBP42316.1"/>
    <property type="molecule type" value="Genomic_DNA"/>
</dbReference>
<reference evidence="2 3" key="1">
    <citation type="submission" date="2018-06" db="EMBL/GenBank/DDBJ databases">
        <title>Genomic Encyclopedia of Type Strains, Phase IV (KMG-IV): sequencing the most valuable type-strain genomes for metagenomic binning, comparative biology and taxonomic classification.</title>
        <authorList>
            <person name="Goeker M."/>
        </authorList>
    </citation>
    <scope>NUCLEOTIDE SEQUENCE [LARGE SCALE GENOMIC DNA]</scope>
    <source>
        <strain evidence="2 3">DSM 25532</strain>
    </source>
</reference>
<evidence type="ECO:0000256" key="1">
    <source>
        <dbReference type="SAM" id="Phobius"/>
    </source>
</evidence>
<evidence type="ECO:0000313" key="3">
    <source>
        <dbReference type="Proteomes" id="UP000253426"/>
    </source>
</evidence>
<feature type="transmembrane region" description="Helical" evidence="1">
    <location>
        <begin position="37"/>
        <end position="61"/>
    </location>
</feature>
<feature type="transmembrane region" description="Helical" evidence="1">
    <location>
        <begin position="82"/>
        <end position="108"/>
    </location>
</feature>
<sequence length="113" mass="12166">MPVVFVIVFLTVAGTIKVVAGMKGVSAQQILKTDTLWPLWIMFPSFVMGVFLGLIGMNLLARLTPLGRVFDRECAQTGRHGFAQATLQLTWGALGALLLTALSCAIYLCLAPL</sequence>
<dbReference type="AlphaFoldDB" id="A0A366HHT3"/>